<evidence type="ECO:0000313" key="2">
    <source>
        <dbReference type="Proteomes" id="UP001060085"/>
    </source>
</evidence>
<organism evidence="1 2">
    <name type="scientific">Catharanthus roseus</name>
    <name type="common">Madagascar periwinkle</name>
    <name type="synonym">Vinca rosea</name>
    <dbReference type="NCBI Taxonomy" id="4058"/>
    <lineage>
        <taxon>Eukaryota</taxon>
        <taxon>Viridiplantae</taxon>
        <taxon>Streptophyta</taxon>
        <taxon>Embryophyta</taxon>
        <taxon>Tracheophyta</taxon>
        <taxon>Spermatophyta</taxon>
        <taxon>Magnoliopsida</taxon>
        <taxon>eudicotyledons</taxon>
        <taxon>Gunneridae</taxon>
        <taxon>Pentapetalae</taxon>
        <taxon>asterids</taxon>
        <taxon>lamiids</taxon>
        <taxon>Gentianales</taxon>
        <taxon>Apocynaceae</taxon>
        <taxon>Rauvolfioideae</taxon>
        <taxon>Vinceae</taxon>
        <taxon>Catharanthinae</taxon>
        <taxon>Catharanthus</taxon>
    </lineage>
</organism>
<dbReference type="EMBL" id="CM044708">
    <property type="protein sequence ID" value="KAI5648460.1"/>
    <property type="molecule type" value="Genomic_DNA"/>
</dbReference>
<proteinExistence type="predicted"/>
<protein>
    <submittedName>
        <fullName evidence="1">Uncharacterized protein</fullName>
    </submittedName>
</protein>
<reference evidence="2" key="1">
    <citation type="journal article" date="2023" name="Nat. Plants">
        <title>Single-cell RNA sequencing provides a high-resolution roadmap for understanding the multicellular compartmentation of specialized metabolism.</title>
        <authorList>
            <person name="Sun S."/>
            <person name="Shen X."/>
            <person name="Li Y."/>
            <person name="Li Y."/>
            <person name="Wang S."/>
            <person name="Li R."/>
            <person name="Zhang H."/>
            <person name="Shen G."/>
            <person name="Guo B."/>
            <person name="Wei J."/>
            <person name="Xu J."/>
            <person name="St-Pierre B."/>
            <person name="Chen S."/>
            <person name="Sun C."/>
        </authorList>
    </citation>
    <scope>NUCLEOTIDE SEQUENCE [LARGE SCALE GENOMIC DNA]</scope>
</reference>
<accession>A0ACB9ZPV6</accession>
<dbReference type="Proteomes" id="UP001060085">
    <property type="component" value="Linkage Group LG08"/>
</dbReference>
<name>A0ACB9ZPV6_CATRO</name>
<keyword evidence="2" id="KW-1185">Reference proteome</keyword>
<sequence length="134" mass="15859">MRIPAAVIQELERISKPFLEEWELEEPLIRKVTQYPPVRELKKYVVDYWDRDADWDLNTLRGWLPNDVLMLLSTVSLAGAGDRKDHIRWKPSTKGNFVTRSAYDILRGFDDLPNDPSWRRLWKFKGPSRTSLFL</sequence>
<comment type="caution">
    <text evidence="1">The sequence shown here is derived from an EMBL/GenBank/DDBJ whole genome shotgun (WGS) entry which is preliminary data.</text>
</comment>
<evidence type="ECO:0000313" key="1">
    <source>
        <dbReference type="EMBL" id="KAI5648460.1"/>
    </source>
</evidence>
<gene>
    <name evidence="1" type="ORF">M9H77_34465</name>
</gene>